<dbReference type="EMBL" id="BGPR01000019">
    <property type="protein sequence ID" value="GBL79578.1"/>
    <property type="molecule type" value="Genomic_DNA"/>
</dbReference>
<accession>A0A4Y2AIG5</accession>
<proteinExistence type="predicted"/>
<keyword evidence="2" id="KW-1185">Reference proteome</keyword>
<evidence type="ECO:0000313" key="1">
    <source>
        <dbReference type="EMBL" id="GBL79578.1"/>
    </source>
</evidence>
<dbReference type="AlphaFoldDB" id="A0A4Y2AIG5"/>
<comment type="caution">
    <text evidence="1">The sequence shown here is derived from an EMBL/GenBank/DDBJ whole genome shotgun (WGS) entry which is preliminary data.</text>
</comment>
<name>A0A4Y2AIG5_ARAVE</name>
<organism evidence="1 2">
    <name type="scientific">Araneus ventricosus</name>
    <name type="common">Orbweaver spider</name>
    <name type="synonym">Epeira ventricosa</name>
    <dbReference type="NCBI Taxonomy" id="182803"/>
    <lineage>
        <taxon>Eukaryota</taxon>
        <taxon>Metazoa</taxon>
        <taxon>Ecdysozoa</taxon>
        <taxon>Arthropoda</taxon>
        <taxon>Chelicerata</taxon>
        <taxon>Arachnida</taxon>
        <taxon>Araneae</taxon>
        <taxon>Araneomorphae</taxon>
        <taxon>Entelegynae</taxon>
        <taxon>Araneoidea</taxon>
        <taxon>Araneidae</taxon>
        <taxon>Araneus</taxon>
    </lineage>
</organism>
<sequence>MFLLYSLIRTFFSFLTRSNRGGLVVKSWLHSRRALGSKSPSTDDPPCLRAWCTLKMVWVKRPPTGVMQKFGVEDASSGVVLVI</sequence>
<dbReference type="Proteomes" id="UP000499080">
    <property type="component" value="Unassembled WGS sequence"/>
</dbReference>
<reference evidence="1 2" key="1">
    <citation type="journal article" date="2019" name="Sci. Rep.">
        <title>Orb-weaving spider Araneus ventricosus genome elucidates the spidroin gene catalogue.</title>
        <authorList>
            <person name="Kono N."/>
            <person name="Nakamura H."/>
            <person name="Ohtoshi R."/>
            <person name="Moran D.A.P."/>
            <person name="Shinohara A."/>
            <person name="Yoshida Y."/>
            <person name="Fujiwara M."/>
            <person name="Mori M."/>
            <person name="Tomita M."/>
            <person name="Arakawa K."/>
        </authorList>
    </citation>
    <scope>NUCLEOTIDE SEQUENCE [LARGE SCALE GENOMIC DNA]</scope>
</reference>
<gene>
    <name evidence="1" type="ORF">AVEN_18146_1</name>
</gene>
<protein>
    <submittedName>
        <fullName evidence="1">Uncharacterized protein</fullName>
    </submittedName>
</protein>
<evidence type="ECO:0000313" key="2">
    <source>
        <dbReference type="Proteomes" id="UP000499080"/>
    </source>
</evidence>